<comment type="function">
    <text evidence="9">Reversibly transfers an adenylyl group from ATP to 4'-phosphopantetheine, yielding dephospho-CoA (dPCoA) and pyrophosphate.</text>
</comment>
<dbReference type="NCBIfam" id="TIGR01510">
    <property type="entry name" value="coaD_prev_kdtB"/>
    <property type="match status" value="1"/>
</dbReference>
<accession>A0A0K1P4Z4</accession>
<dbReference type="PATRIC" id="fig|216946.3.peg.134"/>
<dbReference type="PANTHER" id="PTHR21342:SF1">
    <property type="entry name" value="PHOSPHOPANTETHEINE ADENYLYLTRANSFERASE"/>
    <property type="match status" value="1"/>
</dbReference>
<feature type="binding site" evidence="9">
    <location>
        <begin position="14"/>
        <end position="15"/>
    </location>
    <ligand>
        <name>ATP</name>
        <dbReference type="ChEBI" id="CHEBI:30616"/>
    </ligand>
</feature>
<feature type="site" description="Transition state stabilizer" evidence="9">
    <location>
        <position position="22"/>
    </location>
</feature>
<feature type="domain" description="Cytidyltransferase-like" evidence="10">
    <location>
        <begin position="10"/>
        <end position="139"/>
    </location>
</feature>
<dbReference type="PANTHER" id="PTHR21342">
    <property type="entry name" value="PHOSPHOPANTETHEINE ADENYLYLTRANSFERASE"/>
    <property type="match status" value="1"/>
</dbReference>
<evidence type="ECO:0000256" key="7">
    <source>
        <dbReference type="ARBA" id="ARBA00022993"/>
    </source>
</evidence>
<feature type="binding site" evidence="9">
    <location>
        <position position="14"/>
    </location>
    <ligand>
        <name>substrate</name>
    </ligand>
</feature>
<keyword evidence="2 9" id="KW-0808">Transferase</keyword>
<evidence type="ECO:0000256" key="9">
    <source>
        <dbReference type="HAMAP-Rule" id="MF_00151"/>
    </source>
</evidence>
<dbReference type="EMBL" id="CP012328">
    <property type="protein sequence ID" value="AKU79381.1"/>
    <property type="molecule type" value="Genomic_DNA"/>
</dbReference>
<keyword evidence="6 9" id="KW-0460">Magnesium</keyword>
<comment type="subcellular location">
    <subcellularLocation>
        <location evidence="9">Cytoplasm</location>
    </subcellularLocation>
</comment>
<keyword evidence="4 9" id="KW-0547">Nucleotide-binding</keyword>
<comment type="similarity">
    <text evidence="9">Belongs to the bacterial CoaD family.</text>
</comment>
<feature type="binding site" evidence="9">
    <location>
        <begin position="129"/>
        <end position="135"/>
    </location>
    <ligand>
        <name>ATP</name>
        <dbReference type="ChEBI" id="CHEBI:30616"/>
    </ligand>
</feature>
<keyword evidence="1 9" id="KW-0963">Cytoplasm</keyword>
<dbReference type="PRINTS" id="PR01020">
    <property type="entry name" value="LPSBIOSNTHSS"/>
</dbReference>
<proteinExistence type="inferred from homology"/>
<evidence type="ECO:0000256" key="2">
    <source>
        <dbReference type="ARBA" id="ARBA00022679"/>
    </source>
</evidence>
<dbReference type="GO" id="GO:0015937">
    <property type="term" value="P:coenzyme A biosynthetic process"/>
    <property type="evidence" value="ECO:0007669"/>
    <property type="project" value="UniProtKB-UniRule"/>
</dbReference>
<feature type="binding site" evidence="9">
    <location>
        <position position="46"/>
    </location>
    <ligand>
        <name>substrate</name>
    </ligand>
</feature>
<comment type="cofactor">
    <cofactor evidence="9">
        <name>Mg(2+)</name>
        <dbReference type="ChEBI" id="CHEBI:18420"/>
    </cofactor>
</comment>
<comment type="catalytic activity">
    <reaction evidence="8 9">
        <text>(R)-4'-phosphopantetheine + ATP + H(+) = 3'-dephospho-CoA + diphosphate</text>
        <dbReference type="Rhea" id="RHEA:19801"/>
        <dbReference type="ChEBI" id="CHEBI:15378"/>
        <dbReference type="ChEBI" id="CHEBI:30616"/>
        <dbReference type="ChEBI" id="CHEBI:33019"/>
        <dbReference type="ChEBI" id="CHEBI:57328"/>
        <dbReference type="ChEBI" id="CHEBI:61723"/>
        <dbReference type="EC" id="2.7.7.3"/>
    </reaction>
</comment>
<comment type="subunit">
    <text evidence="9">Homohexamer.</text>
</comment>
<dbReference type="KEGG" id="stur:STURON_00135"/>
<dbReference type="STRING" id="216946.STURO_v1c01340"/>
<dbReference type="OrthoDB" id="9806661at2"/>
<keyword evidence="12" id="KW-1185">Reference proteome</keyword>
<name>A0A0K1P4Z4_9MOLU</name>
<dbReference type="UniPathway" id="UPA00241">
    <property type="reaction ID" value="UER00355"/>
</dbReference>
<feature type="binding site" evidence="9">
    <location>
        <position position="104"/>
    </location>
    <ligand>
        <name>ATP</name>
        <dbReference type="ChEBI" id="CHEBI:30616"/>
    </ligand>
</feature>
<feature type="binding site" evidence="9">
    <location>
        <position position="79"/>
    </location>
    <ligand>
        <name>substrate</name>
    </ligand>
</feature>
<evidence type="ECO:0000313" key="12">
    <source>
        <dbReference type="Proteomes" id="UP000067243"/>
    </source>
</evidence>
<evidence type="ECO:0000256" key="4">
    <source>
        <dbReference type="ARBA" id="ARBA00022741"/>
    </source>
</evidence>
<dbReference type="GO" id="GO:0005524">
    <property type="term" value="F:ATP binding"/>
    <property type="evidence" value="ECO:0007669"/>
    <property type="project" value="UniProtKB-KW"/>
</dbReference>
<dbReference type="NCBIfam" id="TIGR00125">
    <property type="entry name" value="cyt_tran_rel"/>
    <property type="match status" value="1"/>
</dbReference>
<dbReference type="Pfam" id="PF01467">
    <property type="entry name" value="CTP_transf_like"/>
    <property type="match status" value="1"/>
</dbReference>
<dbReference type="InterPro" id="IPR014729">
    <property type="entry name" value="Rossmann-like_a/b/a_fold"/>
</dbReference>
<evidence type="ECO:0000256" key="5">
    <source>
        <dbReference type="ARBA" id="ARBA00022840"/>
    </source>
</evidence>
<organism evidence="11 12">
    <name type="scientific">Spiroplasma turonicum</name>
    <dbReference type="NCBI Taxonomy" id="216946"/>
    <lineage>
        <taxon>Bacteria</taxon>
        <taxon>Bacillati</taxon>
        <taxon>Mycoplasmatota</taxon>
        <taxon>Mollicutes</taxon>
        <taxon>Entomoplasmatales</taxon>
        <taxon>Spiroplasmataceae</taxon>
        <taxon>Spiroplasma</taxon>
    </lineage>
</organism>
<evidence type="ECO:0000256" key="6">
    <source>
        <dbReference type="ARBA" id="ARBA00022842"/>
    </source>
</evidence>
<feature type="binding site" evidence="9">
    <location>
        <begin position="94"/>
        <end position="96"/>
    </location>
    <ligand>
        <name>ATP</name>
        <dbReference type="ChEBI" id="CHEBI:30616"/>
    </ligand>
</feature>
<keyword evidence="7 9" id="KW-0173">Coenzyme A biosynthesis</keyword>
<dbReference type="EC" id="2.7.7.3" evidence="9"/>
<feature type="binding site" evidence="9">
    <location>
        <position position="93"/>
    </location>
    <ligand>
        <name>substrate</name>
    </ligand>
</feature>
<sequence length="148" mass="17050">MVNIGKKIAIYPGSFDPFHNGHLNILNKALKLFDFVYIVITKNINKNENPDLESRVNKIQLMISDLDNTKILINKDYLTIDFAKKVNAGFIVRGVRDTETFQNEIEFIDANKSLNSNIETILLVSDLNERKLSSSIIREIEFYKNNNK</sequence>
<feature type="binding site" evidence="9">
    <location>
        <position position="22"/>
    </location>
    <ligand>
        <name>ATP</name>
        <dbReference type="ChEBI" id="CHEBI:30616"/>
    </ligand>
</feature>
<keyword evidence="3 9" id="KW-0548">Nucleotidyltransferase</keyword>
<dbReference type="Gene3D" id="3.40.50.620">
    <property type="entry name" value="HUPs"/>
    <property type="match status" value="1"/>
</dbReference>
<keyword evidence="5 9" id="KW-0067">ATP-binding</keyword>
<dbReference type="Proteomes" id="UP000067243">
    <property type="component" value="Chromosome"/>
</dbReference>
<evidence type="ECO:0000256" key="1">
    <source>
        <dbReference type="ARBA" id="ARBA00022490"/>
    </source>
</evidence>
<evidence type="ECO:0000259" key="10">
    <source>
        <dbReference type="Pfam" id="PF01467"/>
    </source>
</evidence>
<dbReference type="RefSeq" id="WP_075047988.1">
    <property type="nucleotide sequence ID" value="NZ_CP012328.1"/>
</dbReference>
<reference evidence="11 12" key="1">
    <citation type="journal article" date="2015" name="Genome Announc.">
        <title>Complete Genome Sequence of Spiroplasma turonicum Strain Tab4cT, a Parasite of a Horse Fly, Haematopota sp. (Diptera: Tabanidae).</title>
        <authorList>
            <person name="Davis R.E."/>
            <person name="Shao J."/>
            <person name="Zhao Y."/>
            <person name="Gasparich G.E."/>
            <person name="Gaynor B.J."/>
            <person name="Donofrio N."/>
        </authorList>
    </citation>
    <scope>NUCLEOTIDE SEQUENCE [LARGE SCALE GENOMIC DNA]</scope>
    <source>
        <strain evidence="11 12">Tab4c</strain>
    </source>
</reference>
<protein>
    <recommendedName>
        <fullName evidence="9">Phosphopantetheine adenylyltransferase</fullName>
        <ecNumber evidence="9">2.7.7.3</ecNumber>
    </recommendedName>
    <alternativeName>
        <fullName evidence="9">Dephospho-CoA pyrophosphorylase</fullName>
    </alternativeName>
    <alternativeName>
        <fullName evidence="9">Pantetheine-phosphate adenylyltransferase</fullName>
        <shortName evidence="9">PPAT</shortName>
    </alternativeName>
</protein>
<dbReference type="AlphaFoldDB" id="A0A0K1P4Z4"/>
<dbReference type="SUPFAM" id="SSF52374">
    <property type="entry name" value="Nucleotidylyl transferase"/>
    <property type="match status" value="1"/>
</dbReference>
<comment type="pathway">
    <text evidence="9">Cofactor biosynthesis; coenzyme A biosynthesis; CoA from (R)-pantothenate: step 4/5.</text>
</comment>
<dbReference type="GO" id="GO:0004595">
    <property type="term" value="F:pantetheine-phosphate adenylyltransferase activity"/>
    <property type="evidence" value="ECO:0007669"/>
    <property type="project" value="UniProtKB-UniRule"/>
</dbReference>
<gene>
    <name evidence="9 11" type="primary">coaD</name>
    <name evidence="11" type="ORF">STURON_00135</name>
</gene>
<dbReference type="InterPro" id="IPR004821">
    <property type="entry name" value="Cyt_trans-like"/>
</dbReference>
<dbReference type="InterPro" id="IPR001980">
    <property type="entry name" value="PPAT"/>
</dbReference>
<dbReference type="GO" id="GO:0005737">
    <property type="term" value="C:cytoplasm"/>
    <property type="evidence" value="ECO:0007669"/>
    <property type="project" value="UniProtKB-SubCell"/>
</dbReference>
<dbReference type="HAMAP" id="MF_00151">
    <property type="entry name" value="PPAT_bact"/>
    <property type="match status" value="1"/>
</dbReference>
<evidence type="ECO:0000313" key="11">
    <source>
        <dbReference type="EMBL" id="AKU79381.1"/>
    </source>
</evidence>
<evidence type="ECO:0000256" key="3">
    <source>
        <dbReference type="ARBA" id="ARBA00022695"/>
    </source>
</evidence>
<evidence type="ECO:0000256" key="8">
    <source>
        <dbReference type="ARBA" id="ARBA00029346"/>
    </source>
</evidence>